<dbReference type="InterPro" id="IPR036388">
    <property type="entry name" value="WH-like_DNA-bd_sf"/>
</dbReference>
<dbReference type="EMBL" id="BAABIB010000085">
    <property type="protein sequence ID" value="GAA5169171.1"/>
    <property type="molecule type" value="Genomic_DNA"/>
</dbReference>
<evidence type="ECO:0000256" key="4">
    <source>
        <dbReference type="SAM" id="MobiDB-lite"/>
    </source>
</evidence>
<organism evidence="6 7">
    <name type="scientific">Amycolatopsis dongchuanensis</name>
    <dbReference type="NCBI Taxonomy" id="1070866"/>
    <lineage>
        <taxon>Bacteria</taxon>
        <taxon>Bacillati</taxon>
        <taxon>Actinomycetota</taxon>
        <taxon>Actinomycetes</taxon>
        <taxon>Pseudonocardiales</taxon>
        <taxon>Pseudonocardiaceae</taxon>
        <taxon>Amycolatopsis</taxon>
    </lineage>
</organism>
<evidence type="ECO:0000256" key="3">
    <source>
        <dbReference type="ARBA" id="ARBA00023163"/>
    </source>
</evidence>
<gene>
    <name evidence="6" type="primary">glcC</name>
    <name evidence="6" type="ORF">GCM10023214_45880</name>
</gene>
<dbReference type="Gene3D" id="1.20.120.530">
    <property type="entry name" value="GntR ligand-binding domain-like"/>
    <property type="match status" value="1"/>
</dbReference>
<dbReference type="InterPro" id="IPR011711">
    <property type="entry name" value="GntR_C"/>
</dbReference>
<keyword evidence="1" id="KW-0805">Transcription regulation</keyword>
<proteinExistence type="predicted"/>
<dbReference type="SMART" id="SM00345">
    <property type="entry name" value="HTH_GNTR"/>
    <property type="match status" value="1"/>
</dbReference>
<dbReference type="SUPFAM" id="SSF46785">
    <property type="entry name" value="Winged helix' DNA-binding domain"/>
    <property type="match status" value="1"/>
</dbReference>
<name>A0ABP9QXL2_9PSEU</name>
<dbReference type="PRINTS" id="PR00035">
    <property type="entry name" value="HTHGNTR"/>
</dbReference>
<dbReference type="InterPro" id="IPR000524">
    <property type="entry name" value="Tscrpt_reg_HTH_GntR"/>
</dbReference>
<dbReference type="PANTHER" id="PTHR43537">
    <property type="entry name" value="TRANSCRIPTIONAL REGULATOR, GNTR FAMILY"/>
    <property type="match status" value="1"/>
</dbReference>
<dbReference type="PANTHER" id="PTHR43537:SF44">
    <property type="entry name" value="GNTR FAMILY REGULATORY PROTEIN"/>
    <property type="match status" value="1"/>
</dbReference>
<dbReference type="Pfam" id="PF07729">
    <property type="entry name" value="FCD"/>
    <property type="match status" value="1"/>
</dbReference>
<keyword evidence="3" id="KW-0804">Transcription</keyword>
<dbReference type="Pfam" id="PF00392">
    <property type="entry name" value="GntR"/>
    <property type="match status" value="1"/>
</dbReference>
<comment type="caution">
    <text evidence="6">The sequence shown here is derived from an EMBL/GenBank/DDBJ whole genome shotgun (WGS) entry which is preliminary data.</text>
</comment>
<keyword evidence="2" id="KW-0238">DNA-binding</keyword>
<evidence type="ECO:0000313" key="6">
    <source>
        <dbReference type="EMBL" id="GAA5169171.1"/>
    </source>
</evidence>
<dbReference type="PROSITE" id="PS50949">
    <property type="entry name" value="HTH_GNTR"/>
    <property type="match status" value="1"/>
</dbReference>
<protein>
    <submittedName>
        <fullName evidence="6">Transcriptional regulator GlcC</fullName>
    </submittedName>
</protein>
<dbReference type="InterPro" id="IPR008920">
    <property type="entry name" value="TF_FadR/GntR_C"/>
</dbReference>
<dbReference type="Proteomes" id="UP001500192">
    <property type="component" value="Unassembled WGS sequence"/>
</dbReference>
<feature type="domain" description="HTH gntR-type" evidence="5">
    <location>
        <begin position="38"/>
        <end position="108"/>
    </location>
</feature>
<reference evidence="7" key="1">
    <citation type="journal article" date="2019" name="Int. J. Syst. Evol. Microbiol.">
        <title>The Global Catalogue of Microorganisms (GCM) 10K type strain sequencing project: providing services to taxonomists for standard genome sequencing and annotation.</title>
        <authorList>
            <consortium name="The Broad Institute Genomics Platform"/>
            <consortium name="The Broad Institute Genome Sequencing Center for Infectious Disease"/>
            <person name="Wu L."/>
            <person name="Ma J."/>
        </authorList>
    </citation>
    <scope>NUCLEOTIDE SEQUENCE [LARGE SCALE GENOMIC DNA]</scope>
    <source>
        <strain evidence="7">JCM 18054</strain>
    </source>
</reference>
<keyword evidence="7" id="KW-1185">Reference proteome</keyword>
<dbReference type="SMART" id="SM00895">
    <property type="entry name" value="FCD"/>
    <property type="match status" value="1"/>
</dbReference>
<dbReference type="CDD" id="cd07377">
    <property type="entry name" value="WHTH_GntR"/>
    <property type="match status" value="1"/>
</dbReference>
<feature type="region of interest" description="Disordered" evidence="4">
    <location>
        <begin position="252"/>
        <end position="275"/>
    </location>
</feature>
<evidence type="ECO:0000256" key="2">
    <source>
        <dbReference type="ARBA" id="ARBA00023125"/>
    </source>
</evidence>
<evidence type="ECO:0000259" key="5">
    <source>
        <dbReference type="PROSITE" id="PS50949"/>
    </source>
</evidence>
<dbReference type="InterPro" id="IPR036390">
    <property type="entry name" value="WH_DNA-bd_sf"/>
</dbReference>
<accession>A0ABP9QXL2</accession>
<sequence>MCFGCVPLRTTPDIDEQDTADMTDAPAPGSGLRVRRVRAAYRQVADQLREQILTGTLPSGTRLPSEAELTGLFGVSRSTVREALRLLASQHLIDTTRGVTGGSFVSNPDADSIADNLGGTLGLLVNTRSMTVSDLLEARLILEPSAARLATERADAEALDMLRATAASTSTLEPDRGFVVHWDFHTTLVSATGNPLLQLMCRPINEVLHSRLDRDRISRAEWERVDRDHVDIYEAVTSGDAEAAERLTREHLHSLRPLYEQMEVRQPAPPRPPSD</sequence>
<dbReference type="SUPFAM" id="SSF48008">
    <property type="entry name" value="GntR ligand-binding domain-like"/>
    <property type="match status" value="1"/>
</dbReference>
<evidence type="ECO:0000256" key="1">
    <source>
        <dbReference type="ARBA" id="ARBA00023015"/>
    </source>
</evidence>
<dbReference type="Gene3D" id="1.10.10.10">
    <property type="entry name" value="Winged helix-like DNA-binding domain superfamily/Winged helix DNA-binding domain"/>
    <property type="match status" value="1"/>
</dbReference>
<evidence type="ECO:0000313" key="7">
    <source>
        <dbReference type="Proteomes" id="UP001500192"/>
    </source>
</evidence>